<organism evidence="1 2">
    <name type="scientific">Microlunatus capsulatus</name>
    <dbReference type="NCBI Taxonomy" id="99117"/>
    <lineage>
        <taxon>Bacteria</taxon>
        <taxon>Bacillati</taxon>
        <taxon>Actinomycetota</taxon>
        <taxon>Actinomycetes</taxon>
        <taxon>Propionibacteriales</taxon>
        <taxon>Propionibacteriaceae</taxon>
        <taxon>Microlunatus</taxon>
    </lineage>
</organism>
<evidence type="ECO:0000313" key="1">
    <source>
        <dbReference type="EMBL" id="MBP2417604.1"/>
    </source>
</evidence>
<name>A0ABS4Z9D8_9ACTN</name>
<reference evidence="1 2" key="1">
    <citation type="submission" date="2021-03" db="EMBL/GenBank/DDBJ databases">
        <title>Sequencing the genomes of 1000 actinobacteria strains.</title>
        <authorList>
            <person name="Klenk H.-P."/>
        </authorList>
    </citation>
    <scope>NUCLEOTIDE SEQUENCE [LARGE SCALE GENOMIC DNA]</scope>
    <source>
        <strain evidence="1 2">DSM 12936</strain>
    </source>
</reference>
<sequence length="33" mass="4103">MWLDCARLNPGPFFRTDMVEEDFVCPYFQFLWK</sequence>
<gene>
    <name evidence="1" type="ORF">JOF54_002526</name>
</gene>
<dbReference type="EMBL" id="JAGIOB010000001">
    <property type="protein sequence ID" value="MBP2417604.1"/>
    <property type="molecule type" value="Genomic_DNA"/>
</dbReference>
<accession>A0ABS4Z9D8</accession>
<comment type="caution">
    <text evidence="1">The sequence shown here is derived from an EMBL/GenBank/DDBJ whole genome shotgun (WGS) entry which is preliminary data.</text>
</comment>
<proteinExistence type="predicted"/>
<dbReference type="Proteomes" id="UP000758168">
    <property type="component" value="Unassembled WGS sequence"/>
</dbReference>
<evidence type="ECO:0000313" key="2">
    <source>
        <dbReference type="Proteomes" id="UP000758168"/>
    </source>
</evidence>
<keyword evidence="2" id="KW-1185">Reference proteome</keyword>
<protein>
    <submittedName>
        <fullName evidence="1">Uncharacterized protein</fullName>
    </submittedName>
</protein>